<comment type="caution">
    <text evidence="7">The sequence shown here is derived from an EMBL/GenBank/DDBJ whole genome shotgun (WGS) entry which is preliminary data.</text>
</comment>
<dbReference type="InterPro" id="IPR013325">
    <property type="entry name" value="RNA_pol_sigma_r2"/>
</dbReference>
<feature type="domain" description="RNA polymerase sigma-70 region 2" evidence="5">
    <location>
        <begin position="4"/>
        <end position="70"/>
    </location>
</feature>
<dbReference type="InterPro" id="IPR014284">
    <property type="entry name" value="RNA_pol_sigma-70_dom"/>
</dbReference>
<dbReference type="InterPro" id="IPR013324">
    <property type="entry name" value="RNA_pol_sigma_r3/r4-like"/>
</dbReference>
<gene>
    <name evidence="7" type="primary">carQ_1</name>
    <name evidence="7" type="ORF">GCM10007857_01310</name>
</gene>
<comment type="similarity">
    <text evidence="1">Belongs to the sigma-70 factor family. ECF subfamily.</text>
</comment>
<dbReference type="SUPFAM" id="SSF88946">
    <property type="entry name" value="Sigma2 domain of RNA polymerase sigma factors"/>
    <property type="match status" value="1"/>
</dbReference>
<dbReference type="InterPro" id="IPR039425">
    <property type="entry name" value="RNA_pol_sigma-70-like"/>
</dbReference>
<evidence type="ECO:0000259" key="6">
    <source>
        <dbReference type="Pfam" id="PF08281"/>
    </source>
</evidence>
<dbReference type="InterPro" id="IPR036388">
    <property type="entry name" value="WH-like_DNA-bd_sf"/>
</dbReference>
<sequence>MHILYLRHRERLFKFIRRLVGGRAIAEDLVSHVFLDVWHAAGAFEGRSRVSTWLLSIARFKALGHLRRRAHVRIDDVEIPEIVDEGESPEAAADRRKTNSVLRSCIGKLRLEHRLVIDLIYYHERSVAEVAEILDIPRGTVKTRMFHARRQLAMLLESAGISSVGTNLVGTQPTSILRHETVD</sequence>
<evidence type="ECO:0000259" key="5">
    <source>
        <dbReference type="Pfam" id="PF04542"/>
    </source>
</evidence>
<evidence type="ECO:0000256" key="1">
    <source>
        <dbReference type="ARBA" id="ARBA00010641"/>
    </source>
</evidence>
<reference evidence="8" key="1">
    <citation type="journal article" date="2019" name="Int. J. Syst. Evol. Microbiol.">
        <title>The Global Catalogue of Microorganisms (GCM) 10K type strain sequencing project: providing services to taxonomists for standard genome sequencing and annotation.</title>
        <authorList>
            <consortium name="The Broad Institute Genomics Platform"/>
            <consortium name="The Broad Institute Genome Sequencing Center for Infectious Disease"/>
            <person name="Wu L."/>
            <person name="Ma J."/>
        </authorList>
    </citation>
    <scope>NUCLEOTIDE SEQUENCE [LARGE SCALE GENOMIC DNA]</scope>
    <source>
        <strain evidence="8">NBRC 102520</strain>
    </source>
</reference>
<dbReference type="Gene3D" id="1.10.1740.10">
    <property type="match status" value="1"/>
</dbReference>
<dbReference type="Pfam" id="PF08281">
    <property type="entry name" value="Sigma70_r4_2"/>
    <property type="match status" value="1"/>
</dbReference>
<dbReference type="CDD" id="cd06171">
    <property type="entry name" value="Sigma70_r4"/>
    <property type="match status" value="1"/>
</dbReference>
<evidence type="ECO:0000256" key="4">
    <source>
        <dbReference type="ARBA" id="ARBA00023163"/>
    </source>
</evidence>
<dbReference type="SUPFAM" id="SSF88659">
    <property type="entry name" value="Sigma3 and sigma4 domains of RNA polymerase sigma factors"/>
    <property type="match status" value="1"/>
</dbReference>
<evidence type="ECO:0000256" key="3">
    <source>
        <dbReference type="ARBA" id="ARBA00023082"/>
    </source>
</evidence>
<dbReference type="InterPro" id="IPR013249">
    <property type="entry name" value="RNA_pol_sigma70_r4_t2"/>
</dbReference>
<protein>
    <submittedName>
        <fullName evidence="7">RNA polymerase sigma factor</fullName>
    </submittedName>
</protein>
<dbReference type="EMBL" id="BSOW01000001">
    <property type="protein sequence ID" value="GLR83421.1"/>
    <property type="molecule type" value="Genomic_DNA"/>
</dbReference>
<evidence type="ECO:0000256" key="2">
    <source>
        <dbReference type="ARBA" id="ARBA00023015"/>
    </source>
</evidence>
<proteinExistence type="inferred from homology"/>
<dbReference type="Proteomes" id="UP001156905">
    <property type="component" value="Unassembled WGS sequence"/>
</dbReference>
<name>A0ABQ6ATK0_9BRAD</name>
<evidence type="ECO:0000313" key="8">
    <source>
        <dbReference type="Proteomes" id="UP001156905"/>
    </source>
</evidence>
<keyword evidence="2" id="KW-0805">Transcription regulation</keyword>
<feature type="domain" description="RNA polymerase sigma factor 70 region 4 type 2" evidence="6">
    <location>
        <begin position="102"/>
        <end position="152"/>
    </location>
</feature>
<dbReference type="NCBIfam" id="TIGR02937">
    <property type="entry name" value="sigma70-ECF"/>
    <property type="match status" value="1"/>
</dbReference>
<dbReference type="Pfam" id="PF04542">
    <property type="entry name" value="Sigma70_r2"/>
    <property type="match status" value="1"/>
</dbReference>
<keyword evidence="8" id="KW-1185">Reference proteome</keyword>
<dbReference type="PANTHER" id="PTHR43133">
    <property type="entry name" value="RNA POLYMERASE ECF-TYPE SIGMA FACTO"/>
    <property type="match status" value="1"/>
</dbReference>
<evidence type="ECO:0000313" key="7">
    <source>
        <dbReference type="EMBL" id="GLR83421.1"/>
    </source>
</evidence>
<organism evidence="7 8">
    <name type="scientific">Bradyrhizobium iriomotense</name>
    <dbReference type="NCBI Taxonomy" id="441950"/>
    <lineage>
        <taxon>Bacteria</taxon>
        <taxon>Pseudomonadati</taxon>
        <taxon>Pseudomonadota</taxon>
        <taxon>Alphaproteobacteria</taxon>
        <taxon>Hyphomicrobiales</taxon>
        <taxon>Nitrobacteraceae</taxon>
        <taxon>Bradyrhizobium</taxon>
    </lineage>
</organism>
<dbReference type="Gene3D" id="1.10.10.10">
    <property type="entry name" value="Winged helix-like DNA-binding domain superfamily/Winged helix DNA-binding domain"/>
    <property type="match status" value="1"/>
</dbReference>
<keyword evidence="3" id="KW-0731">Sigma factor</keyword>
<dbReference type="InterPro" id="IPR007627">
    <property type="entry name" value="RNA_pol_sigma70_r2"/>
</dbReference>
<accession>A0ABQ6ATK0</accession>
<dbReference type="PANTHER" id="PTHR43133:SF32">
    <property type="entry name" value="BLR3042 PROTEIN"/>
    <property type="match status" value="1"/>
</dbReference>
<keyword evidence="4" id="KW-0804">Transcription</keyword>